<evidence type="ECO:0000256" key="8">
    <source>
        <dbReference type="ARBA" id="ARBA00022777"/>
    </source>
</evidence>
<evidence type="ECO:0000256" key="17">
    <source>
        <dbReference type="SAM" id="Phobius"/>
    </source>
</evidence>
<dbReference type="PANTHER" id="PTHR43047:SF72">
    <property type="entry name" value="OSMOSENSING HISTIDINE PROTEIN KINASE SLN1"/>
    <property type="match status" value="1"/>
</dbReference>
<feature type="region of interest" description="Disordered" evidence="16">
    <location>
        <begin position="877"/>
        <end position="926"/>
    </location>
</feature>
<keyword evidence="21" id="KW-1185">Reference proteome</keyword>
<name>A0A9W8Y410_9PLEO</name>
<dbReference type="CDD" id="cd17546">
    <property type="entry name" value="REC_hyHK_CKI1_RcsC-like"/>
    <property type="match status" value="1"/>
</dbReference>
<dbReference type="SUPFAM" id="SSF55874">
    <property type="entry name" value="ATPase domain of HSP90 chaperone/DNA topoisomerase II/histidine kinase"/>
    <property type="match status" value="1"/>
</dbReference>
<evidence type="ECO:0000256" key="11">
    <source>
        <dbReference type="ARBA" id="ARBA00023012"/>
    </source>
</evidence>
<dbReference type="PRINTS" id="PR00344">
    <property type="entry name" value="BCTRLSENSOR"/>
</dbReference>
<dbReference type="Gene3D" id="3.30.565.10">
    <property type="entry name" value="Histidine kinase-like ATPase, C-terminal domain"/>
    <property type="match status" value="1"/>
</dbReference>
<comment type="caution">
    <text evidence="20">The sequence shown here is derived from an EMBL/GenBank/DDBJ whole genome shotgun (WGS) entry which is preliminary data.</text>
</comment>
<keyword evidence="10 17" id="KW-1133">Transmembrane helix</keyword>
<dbReference type="EC" id="2.7.13.3" evidence="3"/>
<protein>
    <recommendedName>
        <fullName evidence="3">histidine kinase</fullName>
        <ecNumber evidence="3">2.7.13.3</ecNumber>
    </recommendedName>
</protein>
<dbReference type="SUPFAM" id="SSF47384">
    <property type="entry name" value="Homodimeric domain of signal transducing histidine kinase"/>
    <property type="match status" value="1"/>
</dbReference>
<evidence type="ECO:0000313" key="20">
    <source>
        <dbReference type="EMBL" id="KAJ4366266.1"/>
    </source>
</evidence>
<feature type="region of interest" description="Disordered" evidence="16">
    <location>
        <begin position="426"/>
        <end position="445"/>
    </location>
</feature>
<keyword evidence="9" id="KW-0067">ATP-binding</keyword>
<dbReference type="GO" id="GO:0005886">
    <property type="term" value="C:plasma membrane"/>
    <property type="evidence" value="ECO:0007669"/>
    <property type="project" value="TreeGrafter"/>
</dbReference>
<evidence type="ECO:0000256" key="2">
    <source>
        <dbReference type="ARBA" id="ARBA00004370"/>
    </source>
</evidence>
<feature type="compositionally biased region" description="Polar residues" evidence="16">
    <location>
        <begin position="1123"/>
        <end position="1142"/>
    </location>
</feature>
<dbReference type="GO" id="GO:0009927">
    <property type="term" value="F:histidine phosphotransfer kinase activity"/>
    <property type="evidence" value="ECO:0007669"/>
    <property type="project" value="TreeGrafter"/>
</dbReference>
<comment type="subcellular location">
    <subcellularLocation>
        <location evidence="2">Membrane</location>
    </subcellularLocation>
</comment>
<dbReference type="CDD" id="cd16922">
    <property type="entry name" value="HATPase_EvgS-ArcB-TorS-like"/>
    <property type="match status" value="1"/>
</dbReference>
<evidence type="ECO:0000313" key="21">
    <source>
        <dbReference type="Proteomes" id="UP001140560"/>
    </source>
</evidence>
<dbReference type="EMBL" id="JAPEUY010000014">
    <property type="protein sequence ID" value="KAJ4366266.1"/>
    <property type="molecule type" value="Genomic_DNA"/>
</dbReference>
<dbReference type="InterPro" id="IPR036097">
    <property type="entry name" value="HisK_dim/P_sf"/>
</dbReference>
<dbReference type="SMART" id="SM00448">
    <property type="entry name" value="REC"/>
    <property type="match status" value="1"/>
</dbReference>
<dbReference type="OrthoDB" id="60033at2759"/>
<evidence type="ECO:0000256" key="4">
    <source>
        <dbReference type="ARBA" id="ARBA00022553"/>
    </source>
</evidence>
<dbReference type="InterPro" id="IPR005467">
    <property type="entry name" value="His_kinase_dom"/>
</dbReference>
<dbReference type="Proteomes" id="UP001140560">
    <property type="component" value="Unassembled WGS sequence"/>
</dbReference>
<evidence type="ECO:0000256" key="12">
    <source>
        <dbReference type="ARBA" id="ARBA00023136"/>
    </source>
</evidence>
<evidence type="ECO:0000256" key="3">
    <source>
        <dbReference type="ARBA" id="ARBA00012438"/>
    </source>
</evidence>
<feature type="region of interest" description="Disordered" evidence="16">
    <location>
        <begin position="724"/>
        <end position="743"/>
    </location>
</feature>
<evidence type="ECO:0000256" key="15">
    <source>
        <dbReference type="SAM" id="Coils"/>
    </source>
</evidence>
<feature type="domain" description="Histidine kinase" evidence="18">
    <location>
        <begin position="552"/>
        <end position="871"/>
    </location>
</feature>
<dbReference type="Pfam" id="PF02518">
    <property type="entry name" value="HATPase_c"/>
    <property type="match status" value="1"/>
</dbReference>
<keyword evidence="12 17" id="KW-0472">Membrane</keyword>
<proteinExistence type="predicted"/>
<dbReference type="InterPro" id="IPR001789">
    <property type="entry name" value="Sig_transdc_resp-reg_receiver"/>
</dbReference>
<keyword evidence="8 20" id="KW-0418">Kinase</keyword>
<dbReference type="GO" id="GO:0005524">
    <property type="term" value="F:ATP binding"/>
    <property type="evidence" value="ECO:0007669"/>
    <property type="project" value="UniProtKB-KW"/>
</dbReference>
<dbReference type="Pfam" id="PF00512">
    <property type="entry name" value="HisKA"/>
    <property type="match status" value="1"/>
</dbReference>
<dbReference type="InterPro" id="IPR003594">
    <property type="entry name" value="HATPase_dom"/>
</dbReference>
<evidence type="ECO:0000256" key="16">
    <source>
        <dbReference type="SAM" id="MobiDB-lite"/>
    </source>
</evidence>
<dbReference type="GO" id="GO:0007234">
    <property type="term" value="P:osmosensory signaling via phosphorelay pathway"/>
    <property type="evidence" value="ECO:0007669"/>
    <property type="project" value="UniProtKB-ARBA"/>
</dbReference>
<dbReference type="InterPro" id="IPR004358">
    <property type="entry name" value="Sig_transdc_His_kin-like_C"/>
</dbReference>
<evidence type="ECO:0000256" key="5">
    <source>
        <dbReference type="ARBA" id="ARBA00022679"/>
    </source>
</evidence>
<feature type="domain" description="Response regulatory" evidence="19">
    <location>
        <begin position="985"/>
        <end position="1105"/>
    </location>
</feature>
<keyword evidence="13" id="KW-0325">Glycoprotein</keyword>
<dbReference type="PROSITE" id="PS50110">
    <property type="entry name" value="RESPONSE_REGULATORY"/>
    <property type="match status" value="1"/>
</dbReference>
<feature type="region of interest" description="Disordered" evidence="16">
    <location>
        <begin position="1109"/>
        <end position="1172"/>
    </location>
</feature>
<evidence type="ECO:0000256" key="6">
    <source>
        <dbReference type="ARBA" id="ARBA00022692"/>
    </source>
</evidence>
<feature type="compositionally biased region" description="Polar residues" evidence="16">
    <location>
        <begin position="727"/>
        <end position="743"/>
    </location>
</feature>
<evidence type="ECO:0000256" key="10">
    <source>
        <dbReference type="ARBA" id="ARBA00022989"/>
    </source>
</evidence>
<evidence type="ECO:0000256" key="9">
    <source>
        <dbReference type="ARBA" id="ARBA00022840"/>
    </source>
</evidence>
<dbReference type="SMART" id="SM00388">
    <property type="entry name" value="HisKA"/>
    <property type="match status" value="1"/>
</dbReference>
<accession>A0A9W8Y410</accession>
<dbReference type="GO" id="GO:0000155">
    <property type="term" value="F:phosphorelay sensor kinase activity"/>
    <property type="evidence" value="ECO:0007669"/>
    <property type="project" value="InterPro"/>
</dbReference>
<gene>
    <name evidence="20" type="primary">SLN1</name>
    <name evidence="20" type="ORF">N0V83_007902</name>
</gene>
<feature type="modified residue" description="4-aspartylphosphate" evidence="14">
    <location>
        <position position="1040"/>
    </location>
</feature>
<dbReference type="FunFam" id="1.10.287.130:FF:000004">
    <property type="entry name" value="Ethylene receptor 1"/>
    <property type="match status" value="1"/>
</dbReference>
<sequence>MVKMRIPIREQLGCLVLLASMIGLAVIAIATWVTNHNFVLDIRSTRLTLTASLKSAQLSSNLALMQILVKQATNRLAPQTALDHYYQGNTSDANWVRTQEDYDAVFSGDDKTRIALQVQIYPYYSSDESIFNRTAYAMQDVALPYKTSSGENATLGDPTYGFIPELYPKFAVRTTPYNSTFNTYQAEFNGREIDGSSYLLSGPYRVNDSLSLVSITMPIINNTSNIDTLGWLTVVLDASLITDVVEAMEGLDNTGVTMLFGPNNDTNNFPTGYLYNSPNPDPPKNADVRFLYPPTFRSNVMRHGQYDTALDPPPFDWANFVAIRRGFTEATGATNNAGSMISTRNEEGESVAVGYAVVNSAMVNWMVVVEQTHGEVWGPIYRLRKVILACVFGTMGAMLLLTFPVAHYSSRPIRRLRDATKKTVSPHMFEDDSISSQNDGTNEDPDDLALAHKEGFFGSIIHYRRNQKLSRAEKREAERRRQFRIPSKVKDRKHFIHDELTDLTKTFNEMTDELMMQYEKLEERVAQRTAELEQSKKAAEAANESKTLFIANISHELKTPLNGILGMCAVCMSEDDPTKLRRSLGIIYKSGDLLLNLLTDLLTFSKNQVGQQLNLDEKEFRLRDISQQILAIFDKQAKEGGINLTVQFEGPYENNLDDNGRPNYFGDLGPFGLGRLKDMILYGDQHRILQVVINLVSNSLKFTPQGGAVTLTIRCVGEASMSDSRKASLQSRQSSMRNSKTRFRATSSEVGSISVATPTNYDTANVINAMDKPNTYSQMMAHERTATPPPGRWLSFEFEVEDTGPGIPEHLHAKIFEPFVQGDLGLSKKFGGTGLGLSICSQLAGLMKGTIGLKSEVGHGSVFIMAIPLKHLSSRADSTASSNNINLDTNTPRRSLSMEETRGRTHDRTEDALSTRSVQSATSGPVAGTAAAAGPVAFETDSKPRLVGLSQPFFASTAPLESPNSQAAAMQRVEAEATKRGGKVKVLVAEDNKTNQEVVLRMLKLEDVYDVTVAKDGQEALDKVKESMDNQTPYNLIFMDVQMPNLDGLQSTRLIRQSGFSSPIVALTAYAEESNVKECLDSGMDFFLSKPIRRPALKHVLKTYCPTIPEEEPEASTPPADSSKPNGKTTGPATILGNTNAATAPVTVIAGTSDRRHPDDSPAISPMTSPQP</sequence>
<keyword evidence="7" id="KW-0547">Nucleotide-binding</keyword>
<keyword evidence="11" id="KW-0902">Two-component regulatory system</keyword>
<evidence type="ECO:0000256" key="1">
    <source>
        <dbReference type="ARBA" id="ARBA00000085"/>
    </source>
</evidence>
<dbReference type="Pfam" id="PF00072">
    <property type="entry name" value="Response_reg"/>
    <property type="match status" value="1"/>
</dbReference>
<evidence type="ECO:0000256" key="7">
    <source>
        <dbReference type="ARBA" id="ARBA00022741"/>
    </source>
</evidence>
<evidence type="ECO:0000256" key="14">
    <source>
        <dbReference type="PROSITE-ProRule" id="PRU00169"/>
    </source>
</evidence>
<feature type="compositionally biased region" description="Polar residues" evidence="16">
    <location>
        <begin position="877"/>
        <end position="894"/>
    </location>
</feature>
<keyword evidence="5 20" id="KW-0808">Transferase</keyword>
<feature type="compositionally biased region" description="Basic and acidic residues" evidence="16">
    <location>
        <begin position="896"/>
        <end position="913"/>
    </location>
</feature>
<dbReference type="SMART" id="SM00387">
    <property type="entry name" value="HATPase_c"/>
    <property type="match status" value="1"/>
</dbReference>
<dbReference type="FunFam" id="3.40.50.2300:FF:000289">
    <property type="entry name" value="Osmosensing histidine protein kinase SLN1"/>
    <property type="match status" value="1"/>
</dbReference>
<evidence type="ECO:0000259" key="19">
    <source>
        <dbReference type="PROSITE" id="PS50110"/>
    </source>
</evidence>
<dbReference type="Gene3D" id="3.40.50.2300">
    <property type="match status" value="1"/>
</dbReference>
<feature type="coiled-coil region" evidence="15">
    <location>
        <begin position="511"/>
        <end position="538"/>
    </location>
</feature>
<reference evidence="20" key="1">
    <citation type="submission" date="2022-10" db="EMBL/GenBank/DDBJ databases">
        <title>Tapping the CABI collections for fungal endophytes: first genome assemblies for Collariella, Neodidymelliopsis, Ascochyta clinopodiicola, Didymella pomorum, Didymosphaeria variabile, Neocosmospora piperis and Neocucurbitaria cava.</title>
        <authorList>
            <person name="Hill R."/>
        </authorList>
    </citation>
    <scope>NUCLEOTIDE SEQUENCE</scope>
    <source>
        <strain evidence="20">IMI 356814</strain>
    </source>
</reference>
<keyword evidence="4 14" id="KW-0597">Phosphoprotein</keyword>
<dbReference type="CDD" id="cd00082">
    <property type="entry name" value="HisKA"/>
    <property type="match status" value="1"/>
</dbReference>
<dbReference type="InterPro" id="IPR011006">
    <property type="entry name" value="CheY-like_superfamily"/>
</dbReference>
<dbReference type="Gene3D" id="1.10.287.130">
    <property type="match status" value="1"/>
</dbReference>
<dbReference type="AlphaFoldDB" id="A0A9W8Y410"/>
<keyword evidence="15" id="KW-0175">Coiled coil</keyword>
<dbReference type="PANTHER" id="PTHR43047">
    <property type="entry name" value="TWO-COMPONENT HISTIDINE PROTEIN KINASE"/>
    <property type="match status" value="1"/>
</dbReference>
<feature type="transmembrane region" description="Helical" evidence="17">
    <location>
        <begin position="12"/>
        <end position="33"/>
    </location>
</feature>
<evidence type="ECO:0000256" key="13">
    <source>
        <dbReference type="ARBA" id="ARBA00023180"/>
    </source>
</evidence>
<dbReference type="SUPFAM" id="SSF52172">
    <property type="entry name" value="CheY-like"/>
    <property type="match status" value="1"/>
</dbReference>
<comment type="catalytic activity">
    <reaction evidence="1">
        <text>ATP + protein L-histidine = ADP + protein N-phospho-L-histidine.</text>
        <dbReference type="EC" id="2.7.13.3"/>
    </reaction>
</comment>
<dbReference type="PROSITE" id="PS50109">
    <property type="entry name" value="HIS_KIN"/>
    <property type="match status" value="1"/>
</dbReference>
<keyword evidence="6 17" id="KW-0812">Transmembrane</keyword>
<dbReference type="InterPro" id="IPR036890">
    <property type="entry name" value="HATPase_C_sf"/>
</dbReference>
<organism evidence="20 21">
    <name type="scientific">Neocucurbitaria cava</name>
    <dbReference type="NCBI Taxonomy" id="798079"/>
    <lineage>
        <taxon>Eukaryota</taxon>
        <taxon>Fungi</taxon>
        <taxon>Dikarya</taxon>
        <taxon>Ascomycota</taxon>
        <taxon>Pezizomycotina</taxon>
        <taxon>Dothideomycetes</taxon>
        <taxon>Pleosporomycetidae</taxon>
        <taxon>Pleosporales</taxon>
        <taxon>Pleosporineae</taxon>
        <taxon>Cucurbitariaceae</taxon>
        <taxon>Neocucurbitaria</taxon>
    </lineage>
</organism>
<dbReference type="InterPro" id="IPR003661">
    <property type="entry name" value="HisK_dim/P_dom"/>
</dbReference>
<evidence type="ECO:0000259" key="18">
    <source>
        <dbReference type="PROSITE" id="PS50109"/>
    </source>
</evidence>